<evidence type="ECO:0000256" key="6">
    <source>
        <dbReference type="ARBA" id="ARBA00022729"/>
    </source>
</evidence>
<keyword evidence="12" id="KW-1185">Reference proteome</keyword>
<feature type="signal peptide" evidence="10">
    <location>
        <begin position="1"/>
        <end position="22"/>
    </location>
</feature>
<reference evidence="11 12" key="1">
    <citation type="submission" date="2019-07" db="EMBL/GenBank/DDBJ databases">
        <title>Annotation for the trematode Paragonimus westermani.</title>
        <authorList>
            <person name="Choi Y.-J."/>
        </authorList>
    </citation>
    <scope>NUCLEOTIDE SEQUENCE [LARGE SCALE GENOMIC DNA]</scope>
    <source>
        <strain evidence="11">180907_Pwestermani</strain>
    </source>
</reference>
<feature type="chain" id="PRO_5035872606" description="Neuroendocrine protein 7B2" evidence="10">
    <location>
        <begin position="23"/>
        <end position="340"/>
    </location>
</feature>
<keyword evidence="4" id="KW-0813">Transport</keyword>
<proteinExistence type="inferred from homology"/>
<keyword evidence="8" id="KW-0143">Chaperone</keyword>
<evidence type="ECO:0000256" key="3">
    <source>
        <dbReference type="ARBA" id="ARBA00019589"/>
    </source>
</evidence>
<evidence type="ECO:0000313" key="12">
    <source>
        <dbReference type="Proteomes" id="UP000699462"/>
    </source>
</evidence>
<evidence type="ECO:0000256" key="2">
    <source>
        <dbReference type="ARBA" id="ARBA00006348"/>
    </source>
</evidence>
<sequence length="340" mass="38621">MAKWLVSRLCLGLIILNACSWATQYDNYIARLAEESQRIQDEFLRVNPRGQYVLERLADPEYVSKHPVLGRPSNGEHKIEQAQWREFVRELERARMEAARTDLGPQSELRSYEPEEAIFLSPSNNSNQSGAQETASRRTEVAYQNPIWGVHKVSGGSGEIGQWLDYALLGAGLQDEEEEEDGSGSLDTSGIAMQAKLTSFKNDSLPAYCDPPNPCPIGYNPDSLPTPCDSHTEFTMEVNRNWILNKVASGECSCDNEHMESCSMDLTNSRPNPSSWYTKKSRYRSYEENPFLHGQKRKRLVAKKTLSPKLLNRYYYLQGKILRKVTKKAGPYFGPIRKPM</sequence>
<dbReference type="GO" id="GO:0030141">
    <property type="term" value="C:secretory granule"/>
    <property type="evidence" value="ECO:0007669"/>
    <property type="project" value="InterPro"/>
</dbReference>
<evidence type="ECO:0000313" key="11">
    <source>
        <dbReference type="EMBL" id="KAF8564714.1"/>
    </source>
</evidence>
<comment type="similarity">
    <text evidence="2">Belongs to the 7B2 family.</text>
</comment>
<dbReference type="GO" id="GO:0007218">
    <property type="term" value="P:neuropeptide signaling pathway"/>
    <property type="evidence" value="ECO:0007669"/>
    <property type="project" value="InterPro"/>
</dbReference>
<dbReference type="GO" id="GO:0046883">
    <property type="term" value="P:regulation of hormone secretion"/>
    <property type="evidence" value="ECO:0007669"/>
    <property type="project" value="TreeGrafter"/>
</dbReference>
<evidence type="ECO:0000256" key="5">
    <source>
        <dbReference type="ARBA" id="ARBA00022525"/>
    </source>
</evidence>
<dbReference type="Proteomes" id="UP000699462">
    <property type="component" value="Unassembled WGS sequence"/>
</dbReference>
<evidence type="ECO:0000256" key="9">
    <source>
        <dbReference type="SAM" id="MobiDB-lite"/>
    </source>
</evidence>
<comment type="caution">
    <text evidence="11">The sequence shown here is derived from an EMBL/GenBank/DDBJ whole genome shotgun (WGS) entry which is preliminary data.</text>
</comment>
<dbReference type="PANTHER" id="PTHR12738:SF0">
    <property type="entry name" value="NEUROENDOCRINE PROTEIN 7B2"/>
    <property type="match status" value="1"/>
</dbReference>
<name>A0A8T0DCQ1_9TREM</name>
<evidence type="ECO:0000256" key="4">
    <source>
        <dbReference type="ARBA" id="ARBA00022448"/>
    </source>
</evidence>
<keyword evidence="7" id="KW-1015">Disulfide bond</keyword>
<organism evidence="11 12">
    <name type="scientific">Paragonimus westermani</name>
    <dbReference type="NCBI Taxonomy" id="34504"/>
    <lineage>
        <taxon>Eukaryota</taxon>
        <taxon>Metazoa</taxon>
        <taxon>Spiralia</taxon>
        <taxon>Lophotrochozoa</taxon>
        <taxon>Platyhelminthes</taxon>
        <taxon>Trematoda</taxon>
        <taxon>Digenea</taxon>
        <taxon>Plagiorchiida</taxon>
        <taxon>Troglotremata</taxon>
        <taxon>Troglotrematidae</taxon>
        <taxon>Paragonimus</taxon>
    </lineage>
</organism>
<evidence type="ECO:0000256" key="1">
    <source>
        <dbReference type="ARBA" id="ARBA00004613"/>
    </source>
</evidence>
<evidence type="ECO:0000256" key="10">
    <source>
        <dbReference type="SAM" id="SignalP"/>
    </source>
</evidence>
<evidence type="ECO:0000256" key="8">
    <source>
        <dbReference type="ARBA" id="ARBA00023186"/>
    </source>
</evidence>
<dbReference type="EMBL" id="JTDF01008016">
    <property type="protein sequence ID" value="KAF8564714.1"/>
    <property type="molecule type" value="Genomic_DNA"/>
</dbReference>
<dbReference type="Pfam" id="PF05281">
    <property type="entry name" value="Secretogranin_V"/>
    <property type="match status" value="1"/>
</dbReference>
<dbReference type="GO" id="GO:0030234">
    <property type="term" value="F:enzyme regulator activity"/>
    <property type="evidence" value="ECO:0007669"/>
    <property type="project" value="TreeGrafter"/>
</dbReference>
<dbReference type="OrthoDB" id="9922675at2759"/>
<comment type="subcellular location">
    <subcellularLocation>
        <location evidence="1">Secreted</location>
    </subcellularLocation>
</comment>
<dbReference type="AlphaFoldDB" id="A0A8T0DCQ1"/>
<feature type="compositionally biased region" description="Polar residues" evidence="9">
    <location>
        <begin position="121"/>
        <end position="134"/>
    </location>
</feature>
<feature type="region of interest" description="Disordered" evidence="9">
    <location>
        <begin position="118"/>
        <end position="138"/>
    </location>
</feature>
<dbReference type="PANTHER" id="PTHR12738">
    <property type="entry name" value="NEUROENDOCRINE PROTEIN 7B2"/>
    <property type="match status" value="1"/>
</dbReference>
<keyword evidence="5" id="KW-0964">Secreted</keyword>
<dbReference type="GO" id="GO:0005576">
    <property type="term" value="C:extracellular region"/>
    <property type="evidence" value="ECO:0007669"/>
    <property type="project" value="UniProtKB-SubCell"/>
</dbReference>
<accession>A0A8T0DCQ1</accession>
<dbReference type="InterPro" id="IPR007945">
    <property type="entry name" value="Secretogranin_V"/>
</dbReference>
<evidence type="ECO:0000256" key="7">
    <source>
        <dbReference type="ARBA" id="ARBA00023157"/>
    </source>
</evidence>
<protein>
    <recommendedName>
        <fullName evidence="3">Neuroendocrine protein 7B2</fullName>
    </recommendedName>
</protein>
<gene>
    <name evidence="11" type="ORF">P879_08990</name>
</gene>
<keyword evidence="6 10" id="KW-0732">Signal</keyword>